<reference evidence="2 3" key="1">
    <citation type="submission" date="2014-06" db="EMBL/GenBank/DDBJ databases">
        <title>Evolutionary Origins and Diversification of the Mycorrhizal Mutualists.</title>
        <authorList>
            <consortium name="DOE Joint Genome Institute"/>
            <consortium name="Mycorrhizal Genomics Consortium"/>
            <person name="Kohler A."/>
            <person name="Kuo A."/>
            <person name="Nagy L.G."/>
            <person name="Floudas D."/>
            <person name="Copeland A."/>
            <person name="Barry K.W."/>
            <person name="Cichocki N."/>
            <person name="Veneault-Fourrey C."/>
            <person name="LaButti K."/>
            <person name="Lindquist E.A."/>
            <person name="Lipzen A."/>
            <person name="Lundell T."/>
            <person name="Morin E."/>
            <person name="Murat C."/>
            <person name="Riley R."/>
            <person name="Ohm R."/>
            <person name="Sun H."/>
            <person name="Tunlid A."/>
            <person name="Henrissat B."/>
            <person name="Grigoriev I.V."/>
            <person name="Hibbett D.S."/>
            <person name="Martin F."/>
        </authorList>
    </citation>
    <scope>NUCLEOTIDE SEQUENCE [LARGE SCALE GENOMIC DNA]</scope>
    <source>
        <strain evidence="2 3">SS14</strain>
    </source>
</reference>
<evidence type="ECO:0000313" key="2">
    <source>
        <dbReference type="EMBL" id="KIJ42105.1"/>
    </source>
</evidence>
<protein>
    <recommendedName>
        <fullName evidence="1">Helitron helicase-like domain-containing protein</fullName>
    </recommendedName>
</protein>
<evidence type="ECO:0000259" key="1">
    <source>
        <dbReference type="Pfam" id="PF14214"/>
    </source>
</evidence>
<dbReference type="EMBL" id="KN837132">
    <property type="protein sequence ID" value="KIJ42105.1"/>
    <property type="molecule type" value="Genomic_DNA"/>
</dbReference>
<dbReference type="HOGENOM" id="CLU_080483_4_1_1"/>
<proteinExistence type="predicted"/>
<feature type="non-terminal residue" evidence="2">
    <location>
        <position position="1"/>
    </location>
</feature>
<gene>
    <name evidence="2" type="ORF">M422DRAFT_123886</name>
</gene>
<feature type="domain" description="Helitron helicase-like" evidence="1">
    <location>
        <begin position="6"/>
        <end position="151"/>
    </location>
</feature>
<dbReference type="Pfam" id="PF14214">
    <property type="entry name" value="Helitron_like_N"/>
    <property type="match status" value="1"/>
</dbReference>
<organism evidence="2 3">
    <name type="scientific">Sphaerobolus stellatus (strain SS14)</name>
    <dbReference type="NCBI Taxonomy" id="990650"/>
    <lineage>
        <taxon>Eukaryota</taxon>
        <taxon>Fungi</taxon>
        <taxon>Dikarya</taxon>
        <taxon>Basidiomycota</taxon>
        <taxon>Agaricomycotina</taxon>
        <taxon>Agaricomycetes</taxon>
        <taxon>Phallomycetidae</taxon>
        <taxon>Geastrales</taxon>
        <taxon>Sphaerobolaceae</taxon>
        <taxon>Sphaerobolus</taxon>
    </lineage>
</organism>
<sequence length="178" mass="19976">KPDNDSEKAATELLKYVQYVSKEITGSSAEVNAMREEIRSIIRSRGLPHLYVTINPADFHNPLFQIFAGREIDMNKFFDKAAGNAEAFIRAKTVAENPIAAAKGFEYLINGFTNILLGCKRPDKIGIFGKVDSYYGVVEAQGRGSLHCHFFVWLEDGLSPNEVKEKAMQDPVWKQSLF</sequence>
<accession>A0A0C9VU67</accession>
<feature type="non-terminal residue" evidence="2">
    <location>
        <position position="178"/>
    </location>
</feature>
<name>A0A0C9VU67_SPHS4</name>
<dbReference type="AlphaFoldDB" id="A0A0C9VU67"/>
<dbReference type="OrthoDB" id="432234at2759"/>
<dbReference type="InterPro" id="IPR025476">
    <property type="entry name" value="Helitron_helicase-like"/>
</dbReference>
<dbReference type="Proteomes" id="UP000054279">
    <property type="component" value="Unassembled WGS sequence"/>
</dbReference>
<evidence type="ECO:0000313" key="3">
    <source>
        <dbReference type="Proteomes" id="UP000054279"/>
    </source>
</evidence>
<keyword evidence="3" id="KW-1185">Reference proteome</keyword>